<feature type="region of interest" description="Disordered" evidence="1">
    <location>
        <begin position="474"/>
        <end position="517"/>
    </location>
</feature>
<protein>
    <recommendedName>
        <fullName evidence="4">Fungal N-terminal domain-containing protein</fullName>
    </recommendedName>
</protein>
<organism evidence="2 3">
    <name type="scientific">Corynespora cassiicola Philippines</name>
    <dbReference type="NCBI Taxonomy" id="1448308"/>
    <lineage>
        <taxon>Eukaryota</taxon>
        <taxon>Fungi</taxon>
        <taxon>Dikarya</taxon>
        <taxon>Ascomycota</taxon>
        <taxon>Pezizomycotina</taxon>
        <taxon>Dothideomycetes</taxon>
        <taxon>Pleosporomycetidae</taxon>
        <taxon>Pleosporales</taxon>
        <taxon>Corynesporascaceae</taxon>
        <taxon>Corynespora</taxon>
    </lineage>
</organism>
<dbReference type="STRING" id="1448308.A0A2T2NEP3"/>
<name>A0A2T2NEP3_CORCC</name>
<accession>A0A2T2NEP3</accession>
<dbReference type="AlphaFoldDB" id="A0A2T2NEP3"/>
<dbReference type="PANTHER" id="PTHR36167">
    <property type="entry name" value="C2H2 FINGER DOMAIN TRANSCRIPTION FACTOR (EUROFUNG)-RELATED"/>
    <property type="match status" value="1"/>
</dbReference>
<dbReference type="GO" id="GO:0006355">
    <property type="term" value="P:regulation of DNA-templated transcription"/>
    <property type="evidence" value="ECO:0007669"/>
    <property type="project" value="InterPro"/>
</dbReference>
<evidence type="ECO:0000313" key="2">
    <source>
        <dbReference type="EMBL" id="PSN63913.1"/>
    </source>
</evidence>
<proteinExistence type="predicted"/>
<evidence type="ECO:0008006" key="4">
    <source>
        <dbReference type="Google" id="ProtNLM"/>
    </source>
</evidence>
<evidence type="ECO:0000256" key="1">
    <source>
        <dbReference type="SAM" id="MobiDB-lite"/>
    </source>
</evidence>
<feature type="region of interest" description="Disordered" evidence="1">
    <location>
        <begin position="348"/>
        <end position="395"/>
    </location>
</feature>
<dbReference type="Proteomes" id="UP000240883">
    <property type="component" value="Unassembled WGS sequence"/>
</dbReference>
<dbReference type="PANTHER" id="PTHR36167:SF4">
    <property type="entry name" value="FUNGAL N-TERMINAL DOMAIN-CONTAINING PROTEIN"/>
    <property type="match status" value="1"/>
</dbReference>
<dbReference type="EMBL" id="KZ678139">
    <property type="protein sequence ID" value="PSN63913.1"/>
    <property type="molecule type" value="Genomic_DNA"/>
</dbReference>
<dbReference type="InterPro" id="IPR039327">
    <property type="entry name" value="CON7-like"/>
</dbReference>
<feature type="compositionally biased region" description="Basic and acidic residues" evidence="1">
    <location>
        <begin position="363"/>
        <end position="395"/>
    </location>
</feature>
<feature type="compositionally biased region" description="Basic and acidic residues" evidence="1">
    <location>
        <begin position="424"/>
        <end position="435"/>
    </location>
</feature>
<sequence length="571" mass="65453">MAEFAAAVVGLADFGLKLSKNLYLYGESVRSASETIESIARDIERTSTVLKELSMCFDEREGLSLWSVDAKETARETVRECRSVFEKLEKDLGLDKPKKSIVERWRFPFRETNVALLRSNIEKLKSTLQLLLSVGQIAQQRALHAFSRGAEERHRKQIRELIQIRNESTKRYQFLLFQQNNSATNANSGDRDLDGTGDSFEPNDMSGWTISSTSDAGRDFQDLTTCINHLERLLGDFKALEKTLGAPRNQTFQRRNEVKSPYAPLVKPYMRVRRHIDGVLSIKPHHSQTILPKFEVSNNGEYTSYTISLPTQGSDRLYTEAEHEKAIEDAVERTRRDLLQGPRPIRAVEESSRVSHRPPLRGVRSERQEVVRGGRDGLDGRDGRDTKLEEERVHEQEIKEREKMLERERRLAREMITAEYKSEKMVKEKKEKGEDEGQGLIVGNSGKPRSSADLQAEIDKIDRELEQLKMKEKKYGEDRLAQEMMEGVASGDSEDVDDTDDTDDTDGRDGANAYDKRLRFDRDSEYKNYTGDEHEKYESMEGTVNRNDDEVDKLLKEWTVVFDDGMGAHGR</sequence>
<keyword evidence="3" id="KW-1185">Reference proteome</keyword>
<feature type="compositionally biased region" description="Acidic residues" evidence="1">
    <location>
        <begin position="492"/>
        <end position="504"/>
    </location>
</feature>
<feature type="region of interest" description="Disordered" evidence="1">
    <location>
        <begin position="424"/>
        <end position="454"/>
    </location>
</feature>
<feature type="region of interest" description="Disordered" evidence="1">
    <location>
        <begin position="183"/>
        <end position="202"/>
    </location>
</feature>
<reference evidence="2 3" key="1">
    <citation type="journal article" date="2018" name="Front. Microbiol.">
        <title>Genome-Wide Analysis of Corynespora cassiicola Leaf Fall Disease Putative Effectors.</title>
        <authorList>
            <person name="Lopez D."/>
            <person name="Ribeiro S."/>
            <person name="Label P."/>
            <person name="Fumanal B."/>
            <person name="Venisse J.S."/>
            <person name="Kohler A."/>
            <person name="de Oliveira R.R."/>
            <person name="Labutti K."/>
            <person name="Lipzen A."/>
            <person name="Lail K."/>
            <person name="Bauer D."/>
            <person name="Ohm R.A."/>
            <person name="Barry K.W."/>
            <person name="Spatafora J."/>
            <person name="Grigoriev I.V."/>
            <person name="Martin F.M."/>
            <person name="Pujade-Renaud V."/>
        </authorList>
    </citation>
    <scope>NUCLEOTIDE SEQUENCE [LARGE SCALE GENOMIC DNA]</scope>
    <source>
        <strain evidence="2 3">Philippines</strain>
    </source>
</reference>
<evidence type="ECO:0000313" key="3">
    <source>
        <dbReference type="Proteomes" id="UP000240883"/>
    </source>
</evidence>
<gene>
    <name evidence="2" type="ORF">BS50DRAFT_576544</name>
</gene>
<dbReference type="OrthoDB" id="5431013at2759"/>
<feature type="compositionally biased region" description="Basic and acidic residues" evidence="1">
    <location>
        <begin position="505"/>
        <end position="517"/>
    </location>
</feature>